<dbReference type="InterPro" id="IPR036196">
    <property type="entry name" value="Ptyr_pPase_sf"/>
</dbReference>
<proteinExistence type="predicted"/>
<dbReference type="Gene3D" id="3.40.50.2300">
    <property type="match status" value="1"/>
</dbReference>
<name>A0ABX2KIZ4_9PROT</name>
<keyword evidence="4" id="KW-1185">Reference proteome</keyword>
<dbReference type="CDD" id="cd16345">
    <property type="entry name" value="LMWP_ArsC"/>
    <property type="match status" value="1"/>
</dbReference>
<dbReference type="RefSeq" id="WP_174474463.1">
    <property type="nucleotide sequence ID" value="NZ_JAGINN010000037.1"/>
</dbReference>
<accession>A0ABX2KIZ4</accession>
<evidence type="ECO:0000259" key="2">
    <source>
        <dbReference type="SMART" id="SM00226"/>
    </source>
</evidence>
<comment type="caution">
    <text evidence="3">The sequence shown here is derived from an EMBL/GenBank/DDBJ whole genome shotgun (WGS) entry which is preliminary data.</text>
</comment>
<dbReference type="InterPro" id="IPR023485">
    <property type="entry name" value="Ptyr_pPase"/>
</dbReference>
<evidence type="ECO:0000313" key="3">
    <source>
        <dbReference type="EMBL" id="NUB03570.1"/>
    </source>
</evidence>
<evidence type="ECO:0000313" key="4">
    <source>
        <dbReference type="Proteomes" id="UP000605086"/>
    </source>
</evidence>
<evidence type="ECO:0000256" key="1">
    <source>
        <dbReference type="ARBA" id="ARBA00022849"/>
    </source>
</evidence>
<dbReference type="PANTHER" id="PTHR43428">
    <property type="entry name" value="ARSENATE REDUCTASE"/>
    <property type="match status" value="1"/>
</dbReference>
<dbReference type="PANTHER" id="PTHR43428:SF1">
    <property type="entry name" value="ARSENATE REDUCTASE"/>
    <property type="match status" value="1"/>
</dbReference>
<dbReference type="SMART" id="SM00226">
    <property type="entry name" value="LMWPc"/>
    <property type="match status" value="1"/>
</dbReference>
<sequence>MTEQKTYNALFLCTHNSARSIMAECLMRRWGAGRFHAWSAGSHPSGRINPHTLATLKAFNLPTDGLRSKSWDEFSRPDAPALDFVFTVCDQAAGEMCPVWNGTPLTAHWGVEDPSAASGTEDRIRMAFRRTYVELESRIKIFASLRVEQLDRLTLQSSLHAIGTVHGAFGTGRGSDADVMADA</sequence>
<gene>
    <name evidence="3" type="ORF">GBZ48_30590</name>
</gene>
<dbReference type="EMBL" id="WHOS01000067">
    <property type="protein sequence ID" value="NUB03570.1"/>
    <property type="molecule type" value="Genomic_DNA"/>
</dbReference>
<feature type="domain" description="Phosphotyrosine protein phosphatase I" evidence="2">
    <location>
        <begin position="7"/>
        <end position="145"/>
    </location>
</feature>
<dbReference type="Pfam" id="PF01451">
    <property type="entry name" value="LMWPc"/>
    <property type="match status" value="1"/>
</dbReference>
<keyword evidence="1" id="KW-0059">Arsenical resistance</keyword>
<protein>
    <submittedName>
        <fullName evidence="3">Arsenate reductase ArsC</fullName>
    </submittedName>
</protein>
<dbReference type="Proteomes" id="UP000605086">
    <property type="component" value="Unassembled WGS sequence"/>
</dbReference>
<reference evidence="3 4" key="1">
    <citation type="submission" date="2019-10" db="EMBL/GenBank/DDBJ databases">
        <title>Genome sequence of Azospirillum melinis.</title>
        <authorList>
            <person name="Ambrosini A."/>
            <person name="Sant'Anna F.H."/>
            <person name="Cassan F.D."/>
            <person name="Souza E.M."/>
            <person name="Passaglia L.M.P."/>
        </authorList>
    </citation>
    <scope>NUCLEOTIDE SEQUENCE [LARGE SCALE GENOMIC DNA]</scope>
    <source>
        <strain evidence="3 4">TMCY0552</strain>
    </source>
</reference>
<organism evidence="3 4">
    <name type="scientific">Azospirillum melinis</name>
    <dbReference type="NCBI Taxonomy" id="328839"/>
    <lineage>
        <taxon>Bacteria</taxon>
        <taxon>Pseudomonadati</taxon>
        <taxon>Pseudomonadota</taxon>
        <taxon>Alphaproteobacteria</taxon>
        <taxon>Rhodospirillales</taxon>
        <taxon>Azospirillaceae</taxon>
        <taxon>Azospirillum</taxon>
    </lineage>
</organism>
<dbReference type="SUPFAM" id="SSF52788">
    <property type="entry name" value="Phosphotyrosine protein phosphatases I"/>
    <property type="match status" value="1"/>
</dbReference>